<evidence type="ECO:0000256" key="3">
    <source>
        <dbReference type="ARBA" id="ARBA00022692"/>
    </source>
</evidence>
<keyword evidence="4 7" id="KW-0256">Endoplasmic reticulum</keyword>
<comment type="function">
    <text evidence="7">Involved in the maturation of specific proteins in the endoplasmic reticulum.</text>
</comment>
<evidence type="ECO:0000313" key="10">
    <source>
        <dbReference type="EMBL" id="LAC25190.1"/>
    </source>
</evidence>
<evidence type="ECO:0000256" key="2">
    <source>
        <dbReference type="ARBA" id="ARBA00005512"/>
    </source>
</evidence>
<evidence type="ECO:0000259" key="8">
    <source>
        <dbReference type="Pfam" id="PF06762"/>
    </source>
</evidence>
<protein>
    <recommendedName>
        <fullName evidence="7">Lipase maturation factor</fullName>
    </recommendedName>
</protein>
<keyword evidence="5 7" id="KW-1133">Transmembrane helix</keyword>
<dbReference type="GO" id="GO:0051604">
    <property type="term" value="P:protein maturation"/>
    <property type="evidence" value="ECO:0007669"/>
    <property type="project" value="InterPro"/>
</dbReference>
<feature type="domain" description="Lipase maturation factor 1/2 N-terminal" evidence="8">
    <location>
        <begin position="128"/>
        <end position="290"/>
    </location>
</feature>
<evidence type="ECO:0000256" key="7">
    <source>
        <dbReference type="RuleBase" id="RU361229"/>
    </source>
</evidence>
<accession>A0A6A7G303</accession>
<dbReference type="Pfam" id="PF25179">
    <property type="entry name" value="LMF1_C"/>
    <property type="match status" value="1"/>
</dbReference>
<dbReference type="PANTHER" id="PTHR14463">
    <property type="entry name" value="LIPASE MATURATION FACTOR"/>
    <property type="match status" value="1"/>
</dbReference>
<proteinExistence type="evidence at transcript level"/>
<feature type="transmembrane region" description="Helical" evidence="7">
    <location>
        <begin position="15"/>
        <end position="32"/>
    </location>
</feature>
<dbReference type="Pfam" id="PF06762">
    <property type="entry name" value="LMF1"/>
    <property type="match status" value="1"/>
</dbReference>
<dbReference type="InterPro" id="IPR057434">
    <property type="entry name" value="LMF1/2_N"/>
</dbReference>
<feature type="transmembrane region" description="Helical" evidence="7">
    <location>
        <begin position="222"/>
        <end position="245"/>
    </location>
</feature>
<dbReference type="InterPro" id="IPR009613">
    <property type="entry name" value="LMF"/>
</dbReference>
<feature type="domain" description="Lipase maturation factor 1/2 C-terminal" evidence="9">
    <location>
        <begin position="363"/>
        <end position="507"/>
    </location>
</feature>
<comment type="similarity">
    <text evidence="2 7">Belongs to the lipase maturation factor family.</text>
</comment>
<evidence type="ECO:0000256" key="1">
    <source>
        <dbReference type="ARBA" id="ARBA00004477"/>
    </source>
</evidence>
<dbReference type="PANTHER" id="PTHR14463:SF10">
    <property type="entry name" value="LIPASE MATURATION FACTOR 1"/>
    <property type="match status" value="1"/>
</dbReference>
<feature type="transmembrane region" description="Helical" evidence="7">
    <location>
        <begin position="136"/>
        <end position="152"/>
    </location>
</feature>
<evidence type="ECO:0000256" key="5">
    <source>
        <dbReference type="ARBA" id="ARBA00022989"/>
    </source>
</evidence>
<reference evidence="10" key="1">
    <citation type="submission" date="2017-11" db="EMBL/GenBank/DDBJ databases">
        <title>The sensing device of the deep-sea amphipod.</title>
        <authorList>
            <person name="Kobayashi H."/>
            <person name="Nagahama T."/>
            <person name="Arai W."/>
            <person name="Sasagawa Y."/>
            <person name="Umeda M."/>
            <person name="Hayashi T."/>
            <person name="Nikaido I."/>
            <person name="Watanabe H."/>
            <person name="Oguri K."/>
            <person name="Kitazato H."/>
            <person name="Fujioka K."/>
            <person name="Kido Y."/>
            <person name="Takami H."/>
        </authorList>
    </citation>
    <scope>NUCLEOTIDE SEQUENCE</scope>
    <source>
        <tissue evidence="10">Whole body</tissue>
    </source>
</reference>
<dbReference type="EMBL" id="IACT01006051">
    <property type="protein sequence ID" value="LAC25190.1"/>
    <property type="molecule type" value="mRNA"/>
</dbReference>
<feature type="transmembrane region" description="Helical" evidence="7">
    <location>
        <begin position="257"/>
        <end position="284"/>
    </location>
</feature>
<keyword evidence="3 7" id="KW-0812">Transmembrane</keyword>
<evidence type="ECO:0000259" key="9">
    <source>
        <dbReference type="Pfam" id="PF25179"/>
    </source>
</evidence>
<sequence length="546" mass="63039">MAGIGRNTFWLSRILFLRSLGMIYSVAFLVALHQNRALIGGNGLMPMKSFLGRVESQLKTAETPFGHLQKVPTIFWFIERSDENLDIVASSGLGLSILLFFGFGDNGLILLVLWGLYHSIVNVGQTFYGFGWESQLLETGFLAIFMCPFFRISSKSSKSPPSRLVWFLLIWLEFRIMIGAGLIKIRAKDSCWLNLTCLRYHYETQPNPNPLSWLLHQQSANLQSFGVVVNHFLELIVPSFLLIPYRPMRLTAGIMQILFQIILIVSGNLSFLNWLTILPSIAALDDRFLSVFFPKNVVSAVSKAENELSSKPSNVRWISTRNLRYFVHSILFLGIGFLSWNGPIQNLLSERQIMNTSFDSLRLVNTYGAFGHVGKERNEVIISGTYDSQITENTRWIEFEFKCKPGNTTRRPCIISPYHYRLDWQIWFAGFPPHSIQRHPWIAHLVGKLLLWDEQILNLLDPINHVVFPFGPPIWIKADMYRYEFTNLSEWNSEFWWKRSKFQEFLPPLNLNSEQLHKFLKAYGWTIPRKRRVIQTSKGTSESNKS</sequence>
<comment type="subcellular location">
    <subcellularLocation>
        <location evidence="1 7">Endoplasmic reticulum membrane</location>
        <topology evidence="1 7">Multi-pass membrane protein</topology>
    </subcellularLocation>
</comment>
<feature type="transmembrane region" description="Helical" evidence="7">
    <location>
        <begin position="164"/>
        <end position="183"/>
    </location>
</feature>
<feature type="transmembrane region" description="Helical" evidence="7">
    <location>
        <begin position="325"/>
        <end position="344"/>
    </location>
</feature>
<name>A0A6A7G303_9CRUS</name>
<keyword evidence="6 7" id="KW-0472">Membrane</keyword>
<organism evidence="10">
    <name type="scientific">Hirondellea gigas</name>
    <dbReference type="NCBI Taxonomy" id="1518452"/>
    <lineage>
        <taxon>Eukaryota</taxon>
        <taxon>Metazoa</taxon>
        <taxon>Ecdysozoa</taxon>
        <taxon>Arthropoda</taxon>
        <taxon>Crustacea</taxon>
        <taxon>Multicrustacea</taxon>
        <taxon>Malacostraca</taxon>
        <taxon>Eumalacostraca</taxon>
        <taxon>Peracarida</taxon>
        <taxon>Amphipoda</taxon>
        <taxon>Amphilochidea</taxon>
        <taxon>Lysianassida</taxon>
        <taxon>Lysianassidira</taxon>
        <taxon>Lysianassoidea</taxon>
        <taxon>Lysianassidae</taxon>
        <taxon>Hirondellea</taxon>
    </lineage>
</organism>
<dbReference type="InterPro" id="IPR057433">
    <property type="entry name" value="LMF1/2_C"/>
</dbReference>
<evidence type="ECO:0000256" key="6">
    <source>
        <dbReference type="ARBA" id="ARBA00023136"/>
    </source>
</evidence>
<dbReference type="AlphaFoldDB" id="A0A6A7G303"/>
<evidence type="ECO:0000256" key="4">
    <source>
        <dbReference type="ARBA" id="ARBA00022824"/>
    </source>
</evidence>
<dbReference type="GO" id="GO:0005789">
    <property type="term" value="C:endoplasmic reticulum membrane"/>
    <property type="evidence" value="ECO:0007669"/>
    <property type="project" value="UniProtKB-SubCell"/>
</dbReference>
<feature type="transmembrane region" description="Helical" evidence="7">
    <location>
        <begin position="93"/>
        <end position="116"/>
    </location>
</feature>